<proteinExistence type="predicted"/>
<dbReference type="AlphaFoldDB" id="F9RIX6"/>
<dbReference type="Proteomes" id="UP000004349">
    <property type="component" value="Unassembled WGS sequence"/>
</dbReference>
<accession>F9RIX6</accession>
<gene>
    <name evidence="1" type="ORF">VIS19158_11099</name>
</gene>
<comment type="caution">
    <text evidence="1">The sequence shown here is derived from an EMBL/GenBank/DDBJ whole genome shotgun (WGS) entry which is preliminary data.</text>
</comment>
<evidence type="ECO:0000313" key="2">
    <source>
        <dbReference type="Proteomes" id="UP000004349"/>
    </source>
</evidence>
<evidence type="ECO:0000313" key="1">
    <source>
        <dbReference type="EMBL" id="EGU41738.1"/>
    </source>
</evidence>
<name>F9RIX6_9VIBR</name>
<sequence length="69" mass="7737">MSSFQIIFKDVEEKELSKEVVFMKGLGAAKRSAKATAPANVYKIEITDLMGKELTHITLGQSRKWHDAI</sequence>
<dbReference type="EMBL" id="AFWE01000030">
    <property type="protein sequence ID" value="EGU41738.1"/>
    <property type="molecule type" value="Genomic_DNA"/>
</dbReference>
<reference evidence="1 2" key="1">
    <citation type="journal article" date="2012" name="Int. J. Syst. Evol. Microbiol.">
        <title>Vibrio caribbeanicus sp. nov., isolated from the marine sponge Scleritoderma cyanea.</title>
        <authorList>
            <person name="Hoffmann M."/>
            <person name="Monday S.R."/>
            <person name="Allard M.W."/>
            <person name="Strain E.A."/>
            <person name="Whittaker P."/>
            <person name="Naum M."/>
            <person name="McCarthy P.J."/>
            <person name="Lopez J.V."/>
            <person name="Fischer M."/>
            <person name="Brown E.W."/>
        </authorList>
    </citation>
    <scope>NUCLEOTIDE SEQUENCE [LARGE SCALE GENOMIC DNA]</scope>
    <source>
        <strain evidence="1 2">LMG 19158</strain>
    </source>
</reference>
<dbReference type="RefSeq" id="WP_005592959.1">
    <property type="nucleotide sequence ID" value="NZ_AFWE01000030.1"/>
</dbReference>
<organism evidence="1 2">
    <name type="scientific">Vibrio scophthalmi LMG 19158</name>
    <dbReference type="NCBI Taxonomy" id="870967"/>
    <lineage>
        <taxon>Bacteria</taxon>
        <taxon>Pseudomonadati</taxon>
        <taxon>Pseudomonadota</taxon>
        <taxon>Gammaproteobacteria</taxon>
        <taxon>Vibrionales</taxon>
        <taxon>Vibrionaceae</taxon>
        <taxon>Vibrio</taxon>
    </lineage>
</organism>
<protein>
    <submittedName>
        <fullName evidence="1">Uncharacterized protein</fullName>
    </submittedName>
</protein>